<dbReference type="EMBL" id="AP011115">
    <property type="protein sequence ID" value="BAH55222.1"/>
    <property type="molecule type" value="Genomic_DNA"/>
</dbReference>
<protein>
    <submittedName>
        <fullName evidence="2">Putative phage portal protein</fullName>
    </submittedName>
</protein>
<proteinExistence type="predicted"/>
<dbReference type="Gene3D" id="3.40.140.120">
    <property type="match status" value="1"/>
</dbReference>
<dbReference type="Pfam" id="PF04860">
    <property type="entry name" value="Phage_portal"/>
    <property type="match status" value="1"/>
</dbReference>
<feature type="region of interest" description="Disordered" evidence="1">
    <location>
        <begin position="19"/>
        <end position="40"/>
    </location>
</feature>
<feature type="region of interest" description="Disordered" evidence="1">
    <location>
        <begin position="359"/>
        <end position="395"/>
    </location>
</feature>
<evidence type="ECO:0000313" key="3">
    <source>
        <dbReference type="Proteomes" id="UP000002212"/>
    </source>
</evidence>
<dbReference type="STRING" id="632772.ROP_69750"/>
<dbReference type="PATRIC" id="fig|632772.20.peg.7277"/>
<sequence>MSKWNDFWFGAPVEQVRNEVETRSTPDGEPSPAILPPSREAVGINPKEASRIGTVYRSVNIISTMISQMPLEVYRGEKKINTPLVIQNPIEGESQRSFVQQVVWSLALWGNAYVRTFGDPVSSVEVLDPDSVTVTKDPDTGKTTYYVGNKVVPAGRIRHLKLDRMPGQLKGIGPLTGMGGELKAAYLLDKFQQTWFDTTGTPRGILSTTQTPNATQSAQIVEAWNNFLKGSSGQAVLPFGMTYEAFSAKPMEVQYIDVAEANIRNIARIFGIPAANLLSAIQGTSMTYTNYIESNIQFYQNTLSNYMNEIEQFLSSLLPRNQRVEFNEEQLLRMSPEKLWAVKKTQYDVGYYDGAEQRKQEGLPALPKKEAAKPAVVEDSKANSDKEVSDNGNGD</sequence>
<dbReference type="InterPro" id="IPR006944">
    <property type="entry name" value="Phage/GTA_portal"/>
</dbReference>
<dbReference type="AlphaFoldDB" id="C1B4N3"/>
<dbReference type="OrthoDB" id="9765386at2"/>
<evidence type="ECO:0000256" key="1">
    <source>
        <dbReference type="SAM" id="MobiDB-lite"/>
    </source>
</evidence>
<dbReference type="HOGENOM" id="CLU_033789_7_0_11"/>
<evidence type="ECO:0000313" key="2">
    <source>
        <dbReference type="EMBL" id="BAH55222.1"/>
    </source>
</evidence>
<dbReference type="InterPro" id="IPR006427">
    <property type="entry name" value="Portal_HK97"/>
</dbReference>
<accession>C1B4N3</accession>
<dbReference type="Gene3D" id="3.30.1120.70">
    <property type="match status" value="1"/>
</dbReference>
<dbReference type="Proteomes" id="UP000002212">
    <property type="component" value="Chromosome"/>
</dbReference>
<dbReference type="RefSeq" id="WP_015890647.1">
    <property type="nucleotide sequence ID" value="NC_012522.1"/>
</dbReference>
<dbReference type="Gene3D" id="1.20.1270.210">
    <property type="match status" value="1"/>
</dbReference>
<organism evidence="2 3">
    <name type="scientific">Rhodococcus opacus (strain B4)</name>
    <dbReference type="NCBI Taxonomy" id="632772"/>
    <lineage>
        <taxon>Bacteria</taxon>
        <taxon>Bacillati</taxon>
        <taxon>Actinomycetota</taxon>
        <taxon>Actinomycetes</taxon>
        <taxon>Mycobacteriales</taxon>
        <taxon>Nocardiaceae</taxon>
        <taxon>Rhodococcus</taxon>
    </lineage>
</organism>
<dbReference type="NCBIfam" id="TIGR01537">
    <property type="entry name" value="portal_HK97"/>
    <property type="match status" value="1"/>
</dbReference>
<name>C1B4N3_RHOOB</name>
<gene>
    <name evidence="2" type="ordered locus">ROP_69750</name>
</gene>
<reference evidence="2 3" key="1">
    <citation type="submission" date="2009-03" db="EMBL/GenBank/DDBJ databases">
        <title>Comparison of the complete genome sequences of Rhodococcus erythropolis PR4 and Rhodococcus opacus B4.</title>
        <authorList>
            <person name="Takarada H."/>
            <person name="Sekine M."/>
            <person name="Hosoyama A."/>
            <person name="Yamada R."/>
            <person name="Fujisawa T."/>
            <person name="Omata S."/>
            <person name="Shimizu A."/>
            <person name="Tsukatani N."/>
            <person name="Tanikawa S."/>
            <person name="Fujita N."/>
            <person name="Harayama S."/>
        </authorList>
    </citation>
    <scope>NUCLEOTIDE SEQUENCE [LARGE SCALE GENOMIC DNA]</scope>
    <source>
        <strain evidence="2 3">B4</strain>
    </source>
</reference>
<dbReference type="KEGG" id="rop:ROP_69750"/>
<feature type="compositionally biased region" description="Basic and acidic residues" evidence="1">
    <location>
        <begin position="359"/>
        <end position="389"/>
    </location>
</feature>